<sequence>MRPFLQAARRRPNAAAFRCADAIPALVLAAGASRRLGRPKALLRFRGEPLLDHAIRQARLISADVRVMTGCRAPLLRYYSRRPPTSWQRVDNWAEGMSASLTAGIGTLPTSAAGVFVILVDQPVLDHEQLKKFGARARAHPWQPLAAEYNGHPGVPAYLPRWLWPEVSALRGGRGAGGLLKAANACRMTIDGVLQDVDTREDWRALSRLQ</sequence>
<evidence type="ECO:0000313" key="4">
    <source>
        <dbReference type="Proteomes" id="UP000198644"/>
    </source>
</evidence>
<dbReference type="STRING" id="650891.SAMN05216203_2981"/>
<gene>
    <name evidence="3" type="ORF">SAMN05216203_2981</name>
</gene>
<dbReference type="Pfam" id="PF12804">
    <property type="entry name" value="NTP_transf_3"/>
    <property type="match status" value="1"/>
</dbReference>
<dbReference type="GO" id="GO:0016779">
    <property type="term" value="F:nucleotidyltransferase activity"/>
    <property type="evidence" value="ECO:0007669"/>
    <property type="project" value="UniProtKB-KW"/>
</dbReference>
<dbReference type="EMBL" id="FOYW01000002">
    <property type="protein sequence ID" value="SFR77837.1"/>
    <property type="molecule type" value="Genomic_DNA"/>
</dbReference>
<evidence type="ECO:0000313" key="3">
    <source>
        <dbReference type="EMBL" id="SFR77837.1"/>
    </source>
</evidence>
<dbReference type="SUPFAM" id="SSF53448">
    <property type="entry name" value="Nucleotide-diphospho-sugar transferases"/>
    <property type="match status" value="1"/>
</dbReference>
<keyword evidence="3" id="KW-0548">Nucleotidyltransferase</keyword>
<keyword evidence="3" id="KW-0808">Transferase</keyword>
<evidence type="ECO:0000256" key="1">
    <source>
        <dbReference type="ARBA" id="ARBA00022842"/>
    </source>
</evidence>
<proteinExistence type="predicted"/>
<keyword evidence="1" id="KW-0460">Magnesium</keyword>
<organism evidence="3 4">
    <name type="scientific">Marinobacter daqiaonensis</name>
    <dbReference type="NCBI Taxonomy" id="650891"/>
    <lineage>
        <taxon>Bacteria</taxon>
        <taxon>Pseudomonadati</taxon>
        <taxon>Pseudomonadota</taxon>
        <taxon>Gammaproteobacteria</taxon>
        <taxon>Pseudomonadales</taxon>
        <taxon>Marinobacteraceae</taxon>
        <taxon>Marinobacter</taxon>
    </lineage>
</organism>
<dbReference type="PANTHER" id="PTHR43777:SF1">
    <property type="entry name" value="MOLYBDENUM COFACTOR CYTIDYLYLTRANSFERASE"/>
    <property type="match status" value="1"/>
</dbReference>
<reference evidence="3 4" key="1">
    <citation type="submission" date="2016-10" db="EMBL/GenBank/DDBJ databases">
        <authorList>
            <person name="de Groot N.N."/>
        </authorList>
    </citation>
    <scope>NUCLEOTIDE SEQUENCE [LARGE SCALE GENOMIC DNA]</scope>
    <source>
        <strain evidence="3 4">CGMCC 1.9167</strain>
    </source>
</reference>
<dbReference type="CDD" id="cd04182">
    <property type="entry name" value="GT_2_like_f"/>
    <property type="match status" value="1"/>
</dbReference>
<name>A0A1I6JFS0_9GAMM</name>
<feature type="domain" description="MobA-like NTP transferase" evidence="2">
    <location>
        <begin position="25"/>
        <end position="182"/>
    </location>
</feature>
<dbReference type="InterPro" id="IPR025877">
    <property type="entry name" value="MobA-like_NTP_Trfase"/>
</dbReference>
<dbReference type="RefSeq" id="WP_167812674.1">
    <property type="nucleotide sequence ID" value="NZ_FOYW01000002.1"/>
</dbReference>
<dbReference type="Proteomes" id="UP000198644">
    <property type="component" value="Unassembled WGS sequence"/>
</dbReference>
<dbReference type="AlphaFoldDB" id="A0A1I6JFS0"/>
<dbReference type="Gene3D" id="3.90.550.10">
    <property type="entry name" value="Spore Coat Polysaccharide Biosynthesis Protein SpsA, Chain A"/>
    <property type="match status" value="1"/>
</dbReference>
<dbReference type="InterPro" id="IPR029044">
    <property type="entry name" value="Nucleotide-diphossugar_trans"/>
</dbReference>
<keyword evidence="4" id="KW-1185">Reference proteome</keyword>
<protein>
    <submittedName>
        <fullName evidence="3">Molybdenum cofactor cytidylyltransferase/nicotine blue oxidoreductase</fullName>
    </submittedName>
</protein>
<evidence type="ECO:0000259" key="2">
    <source>
        <dbReference type="Pfam" id="PF12804"/>
    </source>
</evidence>
<accession>A0A1I6JFS0</accession>
<dbReference type="PANTHER" id="PTHR43777">
    <property type="entry name" value="MOLYBDENUM COFACTOR CYTIDYLYLTRANSFERASE"/>
    <property type="match status" value="1"/>
</dbReference>